<dbReference type="NCBIfam" id="TIGR02907">
    <property type="entry name" value="spore_VI_D"/>
    <property type="match status" value="1"/>
</dbReference>
<comment type="caution">
    <text evidence="3">The sequence shown here is derived from an EMBL/GenBank/DDBJ whole genome shotgun (WGS) entry which is preliminary data.</text>
</comment>
<feature type="region of interest" description="Disordered" evidence="1">
    <location>
        <begin position="248"/>
        <end position="277"/>
    </location>
</feature>
<proteinExistence type="predicted"/>
<dbReference type="RefSeq" id="WP_204500114.1">
    <property type="nucleotide sequence ID" value="NZ_JAFBDR010000013.1"/>
</dbReference>
<protein>
    <submittedName>
        <fullName evidence="3">Stage VI sporulation protein D</fullName>
    </submittedName>
</protein>
<dbReference type="InterPro" id="IPR036779">
    <property type="entry name" value="LysM_dom_sf"/>
</dbReference>
<dbReference type="EMBL" id="JAFBDR010000013">
    <property type="protein sequence ID" value="MBM7572011.1"/>
    <property type="molecule type" value="Genomic_DNA"/>
</dbReference>
<dbReference type="InterPro" id="IPR014256">
    <property type="entry name" value="Spore_VI_D"/>
</dbReference>
<name>A0ABS2N1N5_9BACI</name>
<dbReference type="Gene3D" id="3.10.350.10">
    <property type="entry name" value="LysM domain"/>
    <property type="match status" value="1"/>
</dbReference>
<dbReference type="InterPro" id="IPR018392">
    <property type="entry name" value="LysM"/>
</dbReference>
<feature type="domain" description="LysM" evidence="2">
    <location>
        <begin position="332"/>
        <end position="375"/>
    </location>
</feature>
<dbReference type="SMART" id="SM00257">
    <property type="entry name" value="LysM"/>
    <property type="match status" value="1"/>
</dbReference>
<dbReference type="Pfam" id="PF20918">
    <property type="entry name" value="SPOCS_spoVID-N"/>
    <property type="match status" value="1"/>
</dbReference>
<evidence type="ECO:0000256" key="1">
    <source>
        <dbReference type="SAM" id="MobiDB-lite"/>
    </source>
</evidence>
<feature type="compositionally biased region" description="Basic and acidic residues" evidence="1">
    <location>
        <begin position="248"/>
        <end position="257"/>
    </location>
</feature>
<dbReference type="PROSITE" id="PS51782">
    <property type="entry name" value="LYSM"/>
    <property type="match status" value="1"/>
</dbReference>
<reference evidence="3 4" key="1">
    <citation type="submission" date="2021-01" db="EMBL/GenBank/DDBJ databases">
        <title>Genomic Encyclopedia of Type Strains, Phase IV (KMG-IV): sequencing the most valuable type-strain genomes for metagenomic binning, comparative biology and taxonomic classification.</title>
        <authorList>
            <person name="Goeker M."/>
        </authorList>
    </citation>
    <scope>NUCLEOTIDE SEQUENCE [LARGE SCALE GENOMIC DNA]</scope>
    <source>
        <strain evidence="3 4">DSM 23711</strain>
    </source>
</reference>
<feature type="compositionally biased region" description="Acidic residues" evidence="1">
    <location>
        <begin position="258"/>
        <end position="277"/>
    </location>
</feature>
<organism evidence="3 4">
    <name type="scientific">Aquibacillus albus</name>
    <dbReference type="NCBI Taxonomy" id="1168171"/>
    <lineage>
        <taxon>Bacteria</taxon>
        <taxon>Bacillati</taxon>
        <taxon>Bacillota</taxon>
        <taxon>Bacilli</taxon>
        <taxon>Bacillales</taxon>
        <taxon>Bacillaceae</taxon>
        <taxon>Aquibacillus</taxon>
    </lineage>
</organism>
<dbReference type="InterPro" id="IPR048862">
    <property type="entry name" value="SPOCS_spoVID_N"/>
</dbReference>
<evidence type="ECO:0000313" key="4">
    <source>
        <dbReference type="Proteomes" id="UP001296943"/>
    </source>
</evidence>
<dbReference type="SUPFAM" id="SSF54106">
    <property type="entry name" value="LysM domain"/>
    <property type="match status" value="1"/>
</dbReference>
<evidence type="ECO:0000313" key="3">
    <source>
        <dbReference type="EMBL" id="MBM7572011.1"/>
    </source>
</evidence>
<gene>
    <name evidence="3" type="ORF">JOC48_002512</name>
</gene>
<dbReference type="CDD" id="cd00118">
    <property type="entry name" value="LysM"/>
    <property type="match status" value="1"/>
</dbReference>
<evidence type="ECO:0000259" key="2">
    <source>
        <dbReference type="PROSITE" id="PS51782"/>
    </source>
</evidence>
<keyword evidence="4" id="KW-1185">Reference proteome</keyword>
<dbReference type="Proteomes" id="UP001296943">
    <property type="component" value="Unassembled WGS sequence"/>
</dbReference>
<accession>A0ABS2N1N5</accession>
<dbReference type="Pfam" id="PF01476">
    <property type="entry name" value="LysM"/>
    <property type="match status" value="1"/>
</dbReference>
<sequence length="379" mass="44373">MSNGGQGVFTFDLYESLWFKKGQEVKEIMGISLEPEISIHDYDDFVSIRGVIELKGEYFQVNKDEVEEDQVVSFNDQSSQRFVDRVESYEDGINEFFHHFPVEVSIPKYRIDELDDVMVGIESFDYEIPEQSQLKLSATIAIHGVQDEGQQELREEEPDDDLVNSDIDLEEELIEKPPELPSKETFEFDIKEKEELDKKEPMKSAESIKDVNFGKEKEVAFEKEEKTAKAPEKDRWKYKKSQSFAEFFGKEEEPKEESVEEYNEEEEIINMEESSEFEESVINYSAYGKDEFPDDEIESPREEEIKQDPTYLLNIFDHKEEEEEEERYSSLKMCIVQDDDTLDSIAERYEISAYQISQSNKLMDDELSVGQILYIPVKS</sequence>